<dbReference type="AlphaFoldDB" id="A0A9P6IA91"/>
<reference evidence="1" key="2">
    <citation type="submission" date="2020-11" db="EMBL/GenBank/DDBJ databases">
        <title>Whole genome sequencing of Colletotrichum sp.</title>
        <authorList>
            <person name="Li H."/>
        </authorList>
    </citation>
    <scope>NUCLEOTIDE SEQUENCE</scope>
    <source>
        <strain evidence="1">CkLH20</strain>
    </source>
</reference>
<dbReference type="RefSeq" id="XP_038748301.1">
    <property type="nucleotide sequence ID" value="XM_038886459.1"/>
</dbReference>
<dbReference type="EMBL" id="JAATWM020000009">
    <property type="protein sequence ID" value="KAF9878840.1"/>
    <property type="molecule type" value="Genomic_DNA"/>
</dbReference>
<organism evidence="1 2">
    <name type="scientific">Colletotrichum karsti</name>
    <dbReference type="NCBI Taxonomy" id="1095194"/>
    <lineage>
        <taxon>Eukaryota</taxon>
        <taxon>Fungi</taxon>
        <taxon>Dikarya</taxon>
        <taxon>Ascomycota</taxon>
        <taxon>Pezizomycotina</taxon>
        <taxon>Sordariomycetes</taxon>
        <taxon>Hypocreomycetidae</taxon>
        <taxon>Glomerellales</taxon>
        <taxon>Glomerellaceae</taxon>
        <taxon>Colletotrichum</taxon>
        <taxon>Colletotrichum boninense species complex</taxon>
    </lineage>
</organism>
<keyword evidence="2" id="KW-1185">Reference proteome</keyword>
<sequence>MDSCFFGKLTALEQRQLDDAFHPERQTITDKFRSIKADTMADMRYQWWRTKNTLQRIPSWINNRNSKF</sequence>
<evidence type="ECO:0000313" key="1">
    <source>
        <dbReference type="EMBL" id="KAF9878840.1"/>
    </source>
</evidence>
<reference evidence="1" key="1">
    <citation type="submission" date="2020-03" db="EMBL/GenBank/DDBJ databases">
        <authorList>
            <person name="He L."/>
        </authorList>
    </citation>
    <scope>NUCLEOTIDE SEQUENCE</scope>
    <source>
        <strain evidence="1">CkLH20</strain>
    </source>
</reference>
<accession>A0A9P6IA91</accession>
<dbReference type="GeneID" id="62159533"/>
<protein>
    <submittedName>
        <fullName evidence="1">Uncharacterized protein</fullName>
    </submittedName>
</protein>
<dbReference type="Proteomes" id="UP000781932">
    <property type="component" value="Unassembled WGS sequence"/>
</dbReference>
<proteinExistence type="predicted"/>
<comment type="caution">
    <text evidence="1">The sequence shown here is derived from an EMBL/GenBank/DDBJ whole genome shotgun (WGS) entry which is preliminary data.</text>
</comment>
<evidence type="ECO:0000313" key="2">
    <source>
        <dbReference type="Proteomes" id="UP000781932"/>
    </source>
</evidence>
<name>A0A9P6IA91_9PEZI</name>
<gene>
    <name evidence="1" type="ORF">CkaCkLH20_03740</name>
</gene>